<keyword evidence="2" id="KW-1185">Reference proteome</keyword>
<dbReference type="GO" id="GO:0004519">
    <property type="term" value="F:endonuclease activity"/>
    <property type="evidence" value="ECO:0007669"/>
    <property type="project" value="UniProtKB-KW"/>
</dbReference>
<dbReference type="EMBL" id="QJSP01000006">
    <property type="protein sequence ID" value="PYE17610.1"/>
    <property type="molecule type" value="Genomic_DNA"/>
</dbReference>
<dbReference type="OrthoDB" id="2594539at2"/>
<keyword evidence="1" id="KW-0540">Nuclease</keyword>
<reference evidence="1 2" key="1">
    <citation type="submission" date="2018-06" db="EMBL/GenBank/DDBJ databases">
        <title>Genomic Encyclopedia of Type Strains, Phase IV (KMG-IV): sequencing the most valuable type-strain genomes for metagenomic binning, comparative biology and taxonomic classification.</title>
        <authorList>
            <person name="Goeker M."/>
        </authorList>
    </citation>
    <scope>NUCLEOTIDE SEQUENCE [LARGE SCALE GENOMIC DNA]</scope>
    <source>
        <strain evidence="1 2">DSM 45521</strain>
    </source>
</reference>
<evidence type="ECO:0000313" key="1">
    <source>
        <dbReference type="EMBL" id="PYE17610.1"/>
    </source>
</evidence>
<gene>
    <name evidence="1" type="ORF">DFR67_106314</name>
</gene>
<sequence length="268" mass="29746">MSTGVFSAAELRRSGFDDSDVRKEVRVGSLIRLRAGWYAIPTADPAAMHAVRMGGALGCVSALRWHGLWIAPGYEGVHVRFSKHGKHTRRPGCQGYGAQAPVATAVDPVASALKYAAKCMSAEDWITACDSALNKARQTVSGLQDEMGPIPKKMHLLMEKCDRNSQSGTESLTRLRLRAAGFKVITQPPIPDVGRVDLRVGRLLIECDSKDHHTSLADYQNDRRRDRAALRGGWLTMRITYDDVLYGWDGVLDDVRAITRPDRHRIRR</sequence>
<keyword evidence="1" id="KW-0378">Hydrolase</keyword>
<comment type="caution">
    <text evidence="1">The sequence shown here is derived from an EMBL/GenBank/DDBJ whole genome shotgun (WGS) entry which is preliminary data.</text>
</comment>
<keyword evidence="1" id="KW-0255">Endonuclease</keyword>
<dbReference type="RefSeq" id="WP_110469824.1">
    <property type="nucleotide sequence ID" value="NZ_QJSP01000006.1"/>
</dbReference>
<dbReference type="AlphaFoldDB" id="A0A318RLD5"/>
<proteinExistence type="predicted"/>
<evidence type="ECO:0000313" key="2">
    <source>
        <dbReference type="Proteomes" id="UP000247591"/>
    </source>
</evidence>
<organism evidence="1 2">
    <name type="scientific">Williamsia limnetica</name>
    <dbReference type="NCBI Taxonomy" id="882452"/>
    <lineage>
        <taxon>Bacteria</taxon>
        <taxon>Bacillati</taxon>
        <taxon>Actinomycetota</taxon>
        <taxon>Actinomycetes</taxon>
        <taxon>Mycobacteriales</taxon>
        <taxon>Nocardiaceae</taxon>
        <taxon>Williamsia</taxon>
    </lineage>
</organism>
<name>A0A318RLD5_WILLI</name>
<dbReference type="Proteomes" id="UP000247591">
    <property type="component" value="Unassembled WGS sequence"/>
</dbReference>
<dbReference type="InterPro" id="IPR011335">
    <property type="entry name" value="Restrct_endonuc-II-like"/>
</dbReference>
<dbReference type="SUPFAM" id="SSF52980">
    <property type="entry name" value="Restriction endonuclease-like"/>
    <property type="match status" value="1"/>
</dbReference>
<accession>A0A318RLD5</accession>
<dbReference type="Gene3D" id="3.40.960.10">
    <property type="entry name" value="VSR Endonuclease"/>
    <property type="match status" value="1"/>
</dbReference>
<protein>
    <submittedName>
        <fullName evidence="1">Very-short-patch-repair endonuclease</fullName>
    </submittedName>
</protein>